<keyword evidence="5 8" id="KW-0687">Ribonucleoprotein</keyword>
<keyword evidence="12" id="KW-1185">Reference proteome</keyword>
<evidence type="ECO:0000313" key="12">
    <source>
        <dbReference type="Proteomes" id="UP000541154"/>
    </source>
</evidence>
<evidence type="ECO:0000256" key="9">
    <source>
        <dbReference type="RuleBase" id="RU003823"/>
    </source>
</evidence>
<dbReference type="PANTHER" id="PTHR48277">
    <property type="entry name" value="MITOCHONDRIAL RIBOSOMAL PROTEIN S5"/>
    <property type="match status" value="1"/>
</dbReference>
<dbReference type="InterPro" id="IPR000851">
    <property type="entry name" value="Ribosomal_uS5"/>
</dbReference>
<dbReference type="Pfam" id="PF00333">
    <property type="entry name" value="Ribosomal_S5"/>
    <property type="match status" value="1"/>
</dbReference>
<evidence type="ECO:0000256" key="5">
    <source>
        <dbReference type="ARBA" id="ARBA00023274"/>
    </source>
</evidence>
<dbReference type="GO" id="GO:0005763">
    <property type="term" value="C:mitochondrial small ribosomal subunit"/>
    <property type="evidence" value="ECO:0007669"/>
    <property type="project" value="UniProtKB-ARBA"/>
</dbReference>
<accession>A0A8H6E5W3</accession>
<dbReference type="InterPro" id="IPR014721">
    <property type="entry name" value="Ribsml_uS5_D2-typ_fold_subgr"/>
</dbReference>
<dbReference type="EMBL" id="SPNV01000158">
    <property type="protein sequence ID" value="KAF5859623.1"/>
    <property type="molecule type" value="Genomic_DNA"/>
</dbReference>
<dbReference type="InterPro" id="IPR020568">
    <property type="entry name" value="Ribosomal_Su5_D2-typ_SF"/>
</dbReference>
<protein>
    <recommendedName>
        <fullName evidence="7">Small ribosomal subunit protein uS5m</fullName>
    </recommendedName>
</protein>
<dbReference type="Gene3D" id="3.30.160.20">
    <property type="match status" value="1"/>
</dbReference>
<dbReference type="SUPFAM" id="SSF54211">
    <property type="entry name" value="Ribosomal protein S5 domain 2-like"/>
    <property type="match status" value="1"/>
</dbReference>
<sequence length="463" mass="52080">MSDQEKVSGNWLNRSAENFTGFQSFTSSTIQVSVHPSHRGRSHLPQFLYSPRISSQVASAGQRAPIFQHELRKAGTIRQFHPSLTQFANRTPKFSNLQARDGKTLDEITRDLKPRHFKPYTEEEKTSLKEEYTPEQLAAIEAGEAAIDPHDMAEQFAIRQDPMKLHYLDDFSTIEPGVDKHIRAPKSNSDYNVTLKSDDDFIEDYAHFFASEKQISAEDWARFTESTRVTLGKEENELNPHSTLVPDLFGPGESLTEDNKAWQPFETQESLQGPDSEEVTDALKRLLQSTGYSQAFIRGLATKTLVSHSVVNQTRLGKVRRMYCLSIAGNGNGLLGIGEAKSEESADAITQSKYRAIRNMQPIPRYENRTIFGDVKGKVGAVELKLMTRPPGFGLRCQHLIFEMCRAAGIHDLAARVGRSRNPMNTVKAAYEAIMSQRNPEDIARARGKKIVDVRKVYYSGRA</sequence>
<organism evidence="11 12">
    <name type="scientific">Petromyces alliaceus</name>
    <name type="common">Aspergillus alliaceus</name>
    <dbReference type="NCBI Taxonomy" id="209559"/>
    <lineage>
        <taxon>Eukaryota</taxon>
        <taxon>Fungi</taxon>
        <taxon>Dikarya</taxon>
        <taxon>Ascomycota</taxon>
        <taxon>Pezizomycotina</taxon>
        <taxon>Eurotiomycetes</taxon>
        <taxon>Eurotiomycetidae</taxon>
        <taxon>Eurotiales</taxon>
        <taxon>Aspergillaceae</taxon>
        <taxon>Aspergillus</taxon>
        <taxon>Aspergillus subgen. Circumdati</taxon>
    </lineage>
</organism>
<evidence type="ECO:0000259" key="10">
    <source>
        <dbReference type="PROSITE" id="PS50881"/>
    </source>
</evidence>
<dbReference type="InterPro" id="IPR005324">
    <property type="entry name" value="Ribosomal_uS5_C"/>
</dbReference>
<name>A0A8H6E5W3_PETAA</name>
<dbReference type="Proteomes" id="UP000541154">
    <property type="component" value="Unassembled WGS sequence"/>
</dbReference>
<dbReference type="GO" id="GO:0006412">
    <property type="term" value="P:translation"/>
    <property type="evidence" value="ECO:0007669"/>
    <property type="project" value="InterPro"/>
</dbReference>
<keyword evidence="4" id="KW-0496">Mitochondrion</keyword>
<dbReference type="PROSITE" id="PS50881">
    <property type="entry name" value="S5_DSRBD"/>
    <property type="match status" value="1"/>
</dbReference>
<proteinExistence type="inferred from homology"/>
<comment type="function">
    <text evidence="6">Component of the mitochondrial ribosome (mitoribosome), a dedicated translation machinery responsible for the synthesis of mitochondrial genome-encoded proteins, including at least some of the essential transmembrane subunits of the mitochondrial respiratory chain. The mitoribosomes are attached to the mitochondrial inner membrane and translation products are cotranslationally integrated into the membrane.</text>
</comment>
<dbReference type="GO" id="GO:0003735">
    <property type="term" value="F:structural constituent of ribosome"/>
    <property type="evidence" value="ECO:0007669"/>
    <property type="project" value="UniProtKB-UniRule"/>
</dbReference>
<dbReference type="AlphaFoldDB" id="A0A8H6E5W3"/>
<gene>
    <name evidence="11" type="primary">MRPS5</name>
    <name evidence="11" type="ORF">ETB97_002596</name>
</gene>
<evidence type="ECO:0000256" key="3">
    <source>
        <dbReference type="ARBA" id="ARBA00022980"/>
    </source>
</evidence>
<dbReference type="Gene3D" id="3.30.230.10">
    <property type="match status" value="1"/>
</dbReference>
<feature type="domain" description="S5 DRBM" evidence="10">
    <location>
        <begin position="300"/>
        <end position="363"/>
    </location>
</feature>
<keyword evidence="3 8" id="KW-0689">Ribosomal protein</keyword>
<evidence type="ECO:0000256" key="8">
    <source>
        <dbReference type="PROSITE-ProRule" id="PRU00268"/>
    </source>
</evidence>
<evidence type="ECO:0000256" key="1">
    <source>
        <dbReference type="ARBA" id="ARBA00004173"/>
    </source>
</evidence>
<evidence type="ECO:0000256" key="2">
    <source>
        <dbReference type="ARBA" id="ARBA00008945"/>
    </source>
</evidence>
<evidence type="ECO:0000256" key="4">
    <source>
        <dbReference type="ARBA" id="ARBA00023128"/>
    </source>
</evidence>
<evidence type="ECO:0000256" key="6">
    <source>
        <dbReference type="ARBA" id="ARBA00037226"/>
    </source>
</evidence>
<reference evidence="11 12" key="1">
    <citation type="submission" date="2019-04" db="EMBL/GenBank/DDBJ databases">
        <title>Aspergillus burnettii sp. nov., novel species from soil in southeast Queensland.</title>
        <authorList>
            <person name="Gilchrist C.L.M."/>
            <person name="Pitt J.I."/>
            <person name="Lange L."/>
            <person name="Lacey H.J."/>
            <person name="Vuong D."/>
            <person name="Midgley D.J."/>
            <person name="Greenfield P."/>
            <person name="Bradbury M."/>
            <person name="Lacey E."/>
            <person name="Busk P.K."/>
            <person name="Pilgaard B."/>
            <person name="Chooi Y.H."/>
            <person name="Piggott A.M."/>
        </authorList>
    </citation>
    <scope>NUCLEOTIDE SEQUENCE [LARGE SCALE GENOMIC DNA]</scope>
    <source>
        <strain evidence="11 12">FRR 5400</strain>
    </source>
</reference>
<dbReference type="FunFam" id="3.30.160.20:FF:000022">
    <property type="entry name" value="28S ribosomal protein S5, mitochondrial"/>
    <property type="match status" value="1"/>
</dbReference>
<dbReference type="PANTHER" id="PTHR48277:SF1">
    <property type="entry name" value="MITOCHONDRIAL RIBOSOMAL PROTEIN S5"/>
    <property type="match status" value="1"/>
</dbReference>
<dbReference type="SUPFAM" id="SSF54768">
    <property type="entry name" value="dsRNA-binding domain-like"/>
    <property type="match status" value="1"/>
</dbReference>
<comment type="subcellular location">
    <subcellularLocation>
        <location evidence="1">Mitochondrion</location>
    </subcellularLocation>
</comment>
<dbReference type="GO" id="GO:0003723">
    <property type="term" value="F:RNA binding"/>
    <property type="evidence" value="ECO:0007669"/>
    <property type="project" value="InterPro"/>
</dbReference>
<comment type="similarity">
    <text evidence="2 9">Belongs to the universal ribosomal protein uS5 family.</text>
</comment>
<dbReference type="InterPro" id="IPR013810">
    <property type="entry name" value="Ribosomal_uS5_N"/>
</dbReference>
<dbReference type="Pfam" id="PF03719">
    <property type="entry name" value="Ribosomal_S5_C"/>
    <property type="match status" value="1"/>
</dbReference>
<evidence type="ECO:0000256" key="7">
    <source>
        <dbReference type="ARBA" id="ARBA00039335"/>
    </source>
</evidence>
<comment type="caution">
    <text evidence="11">The sequence shown here is derived from an EMBL/GenBank/DDBJ whole genome shotgun (WGS) entry which is preliminary data.</text>
</comment>
<dbReference type="FunFam" id="3.30.230.10:FF:000041">
    <property type="entry name" value="37S ribosomal protein S5"/>
    <property type="match status" value="1"/>
</dbReference>
<evidence type="ECO:0000313" key="11">
    <source>
        <dbReference type="EMBL" id="KAF5859623.1"/>
    </source>
</evidence>